<reference evidence="5" key="1">
    <citation type="journal article" date="2018" name="Genome Biol.">
        <title>SKESA: strategic k-mer extension for scrupulous assemblies.</title>
        <authorList>
            <person name="Souvorov A."/>
            <person name="Agarwala R."/>
            <person name="Lipman D.J."/>
        </authorList>
    </citation>
    <scope>NUCLEOTIDE SEQUENCE</scope>
    <source>
        <strain evidence="5">Salmonella enterica</strain>
    </source>
</reference>
<evidence type="ECO:0000313" key="6">
    <source>
        <dbReference type="EMBL" id="TRI63580.1"/>
    </source>
</evidence>
<evidence type="ECO:0008006" key="8">
    <source>
        <dbReference type="Google" id="ProtNLM"/>
    </source>
</evidence>
<dbReference type="RefSeq" id="WP_000264306.1">
    <property type="nucleotide sequence ID" value="NZ_CP014994.1"/>
</dbReference>
<dbReference type="InterPro" id="IPR028957">
    <property type="entry name" value="Imm50"/>
</dbReference>
<dbReference type="EMBL" id="DAAHDG010000006">
    <property type="protein sequence ID" value="HAB5645008.1"/>
    <property type="molecule type" value="Genomic_DNA"/>
</dbReference>
<dbReference type="EMBL" id="AAHCZA010000004">
    <property type="protein sequence ID" value="EBU7231163.1"/>
    <property type="molecule type" value="Genomic_DNA"/>
</dbReference>
<evidence type="ECO:0000313" key="7">
    <source>
        <dbReference type="Proteomes" id="UP000315048"/>
    </source>
</evidence>
<reference evidence="5" key="5">
    <citation type="submission" date="2019-10" db="EMBL/GenBank/DDBJ databases">
        <authorList>
            <consortium name="NCBI Pathogen Detection Project"/>
        </authorList>
    </citation>
    <scope>NUCLEOTIDE SEQUENCE</scope>
    <source>
        <strain evidence="5">Salmonella enterica</strain>
    </source>
</reference>
<name>A0A3G3E372_SALET</name>
<evidence type="ECO:0000313" key="5">
    <source>
        <dbReference type="EMBL" id="HAB5645008.1"/>
    </source>
</evidence>
<reference evidence="6 7" key="4">
    <citation type="journal article" date="2019" name="Appl. Environ. Microbiol.">
        <title>Clinically Unreported Salmonellosis Outbreak Detected via Comparative Genomic Analysis of Municipal Wastewater Salmonella Isolates.</title>
        <authorList>
            <person name="Diemert S."/>
            <person name="Yan T."/>
        </authorList>
    </citation>
    <scope>NUCLEOTIDE SEQUENCE [LARGE SCALE GENOMIC DNA]</scope>
    <source>
        <strain evidence="6 7">HIY0083</strain>
    </source>
</reference>
<dbReference type="EMBL" id="AAMJRG010000003">
    <property type="protein sequence ID" value="EDI0527372.1"/>
    <property type="molecule type" value="Genomic_DNA"/>
</dbReference>
<reference evidence="3" key="3">
    <citation type="submission" date="2018-07" db="EMBL/GenBank/DDBJ databases">
        <authorList>
            <consortium name="GenomeTrakr network: Whole genome sequencing for foodborne pathogen traceback"/>
        </authorList>
    </citation>
    <scope>NUCLEOTIDE SEQUENCE</scope>
    <source>
        <strain evidence="3">FDA00001071</strain>
    </source>
</reference>
<protein>
    <recommendedName>
        <fullName evidence="8">Immunity protein 50</fullName>
    </recommendedName>
</protein>
<dbReference type="Pfam" id="PF15594">
    <property type="entry name" value="Imm50"/>
    <property type="match status" value="1"/>
</dbReference>
<evidence type="ECO:0000313" key="3">
    <source>
        <dbReference type="EMBL" id="ECZ5303193.1"/>
    </source>
</evidence>
<dbReference type="AlphaFoldDB" id="A0A3G3E372"/>
<dbReference type="Proteomes" id="UP000839600">
    <property type="component" value="Unassembled WGS sequence"/>
</dbReference>
<evidence type="ECO:0000313" key="2">
    <source>
        <dbReference type="EMBL" id="ECD4325002.1"/>
    </source>
</evidence>
<dbReference type="Proteomes" id="UP000315048">
    <property type="component" value="Unassembled WGS sequence"/>
</dbReference>
<accession>A0A3G3E372</accession>
<sequence>MWFQNALGKEKIQFMFNNELDMQSIELYSFSMERFSDLKFNFVCKNIPKKYPEKWNKDHFNALSLIITFGDIIQLDVTGTKICFYCSPIITSSLDCSEIKIEHDDLKLYCRSKFLTIEEINPYLDERWD</sequence>
<reference evidence="1" key="2">
    <citation type="submission" date="2018-05" db="EMBL/GenBank/DDBJ databases">
        <authorList>
            <person name="Ashton P.M."/>
            <person name="Dallman T."/>
            <person name="Nair S."/>
            <person name="De Pinna E."/>
            <person name="Peters T."/>
            <person name="Grant K."/>
        </authorList>
    </citation>
    <scope>NUCLEOTIDE SEQUENCE</scope>
    <source>
        <strain evidence="1">176244</strain>
        <strain evidence="2">285585</strain>
        <strain evidence="4">365393</strain>
    </source>
</reference>
<comment type="caution">
    <text evidence="6">The sequence shown here is derived from an EMBL/GenBank/DDBJ whole genome shotgun (WGS) entry which is preliminary data.</text>
</comment>
<evidence type="ECO:0000313" key="1">
    <source>
        <dbReference type="EMBL" id="EBU7231163.1"/>
    </source>
</evidence>
<proteinExistence type="predicted"/>
<dbReference type="EMBL" id="AALGYW010000011">
    <property type="protein sequence ID" value="ECZ5303193.1"/>
    <property type="molecule type" value="Genomic_DNA"/>
</dbReference>
<dbReference type="EMBL" id="VCWZ02000006">
    <property type="protein sequence ID" value="TRI63580.1"/>
    <property type="molecule type" value="Genomic_DNA"/>
</dbReference>
<gene>
    <name evidence="3" type="ORF">AHW86_17165</name>
    <name evidence="4" type="ORF">CC786_03115</name>
    <name evidence="1" type="ORF">DKV27_04975</name>
    <name evidence="2" type="ORF">E0563_19195</name>
    <name evidence="6" type="ORF">FG623_015385</name>
    <name evidence="5" type="ORF">GB216_13345</name>
</gene>
<dbReference type="EMBL" id="AAIERP010000031">
    <property type="protein sequence ID" value="ECD4325002.1"/>
    <property type="molecule type" value="Genomic_DNA"/>
</dbReference>
<evidence type="ECO:0000313" key="4">
    <source>
        <dbReference type="EMBL" id="EDI0527372.1"/>
    </source>
</evidence>
<organism evidence="6 7">
    <name type="scientific">Salmonella enterica subsp. enterica serovar Tennessee</name>
    <dbReference type="NCBI Taxonomy" id="143221"/>
    <lineage>
        <taxon>Bacteria</taxon>
        <taxon>Pseudomonadati</taxon>
        <taxon>Pseudomonadota</taxon>
        <taxon>Gammaproteobacteria</taxon>
        <taxon>Enterobacterales</taxon>
        <taxon>Enterobacteriaceae</taxon>
        <taxon>Salmonella</taxon>
    </lineage>
</organism>